<comment type="caution">
    <text evidence="3">The sequence shown here is derived from an EMBL/GenBank/DDBJ whole genome shotgun (WGS) entry which is preliminary data.</text>
</comment>
<dbReference type="RefSeq" id="WP_378262487.1">
    <property type="nucleotide sequence ID" value="NZ_JBHUKR010000004.1"/>
</dbReference>
<protein>
    <recommendedName>
        <fullName evidence="2">DUF7715 domain-containing protein</fullName>
    </recommendedName>
</protein>
<evidence type="ECO:0000256" key="1">
    <source>
        <dbReference type="SAM" id="MobiDB-lite"/>
    </source>
</evidence>
<proteinExistence type="predicted"/>
<keyword evidence="4" id="KW-1185">Reference proteome</keyword>
<evidence type="ECO:0000313" key="4">
    <source>
        <dbReference type="Proteomes" id="UP001597417"/>
    </source>
</evidence>
<feature type="compositionally biased region" description="Basic and acidic residues" evidence="1">
    <location>
        <begin position="147"/>
        <end position="156"/>
    </location>
</feature>
<feature type="region of interest" description="Disordered" evidence="1">
    <location>
        <begin position="132"/>
        <end position="156"/>
    </location>
</feature>
<name>A0ABW5FM33_9PSEU</name>
<accession>A0ABW5FM33</accession>
<feature type="domain" description="DUF7715" evidence="2">
    <location>
        <begin position="1"/>
        <end position="123"/>
    </location>
</feature>
<dbReference type="EMBL" id="JBHUKR010000004">
    <property type="protein sequence ID" value="MFD2416088.1"/>
    <property type="molecule type" value="Genomic_DNA"/>
</dbReference>
<dbReference type="Proteomes" id="UP001597417">
    <property type="component" value="Unassembled WGS sequence"/>
</dbReference>
<dbReference type="Pfam" id="PF24831">
    <property type="entry name" value="DUF7715"/>
    <property type="match status" value="1"/>
</dbReference>
<evidence type="ECO:0000313" key="3">
    <source>
        <dbReference type="EMBL" id="MFD2416088.1"/>
    </source>
</evidence>
<organism evidence="3 4">
    <name type="scientific">Amycolatopsis pigmentata</name>
    <dbReference type="NCBI Taxonomy" id="450801"/>
    <lineage>
        <taxon>Bacteria</taxon>
        <taxon>Bacillati</taxon>
        <taxon>Actinomycetota</taxon>
        <taxon>Actinomycetes</taxon>
        <taxon>Pseudonocardiales</taxon>
        <taxon>Pseudonocardiaceae</taxon>
        <taxon>Amycolatopsis</taxon>
    </lineage>
</organism>
<gene>
    <name evidence="3" type="ORF">ACFSXZ_07085</name>
</gene>
<evidence type="ECO:0000259" key="2">
    <source>
        <dbReference type="Pfam" id="PF24831"/>
    </source>
</evidence>
<dbReference type="InterPro" id="IPR056132">
    <property type="entry name" value="DUF7715"/>
</dbReference>
<reference evidence="4" key="1">
    <citation type="journal article" date="2019" name="Int. J. Syst. Evol. Microbiol.">
        <title>The Global Catalogue of Microorganisms (GCM) 10K type strain sequencing project: providing services to taxonomists for standard genome sequencing and annotation.</title>
        <authorList>
            <consortium name="The Broad Institute Genomics Platform"/>
            <consortium name="The Broad Institute Genome Sequencing Center for Infectious Disease"/>
            <person name="Wu L."/>
            <person name="Ma J."/>
        </authorList>
    </citation>
    <scope>NUCLEOTIDE SEQUENCE [LARGE SCALE GENOMIC DNA]</scope>
    <source>
        <strain evidence="4">CGMCC 4.7645</strain>
    </source>
</reference>
<sequence>MKLLVATARTQGARANDYHHCTEGELVWIGLVCRKDRDDPDGGCGCGRGFGGLNSHRATTTALVADLPGFTHEDYVLAIRSSLAVQGWPPSVAEEVADGLRELASHYPVGAVLERRLDDVYARIRIPGGRPRLSGVPGMTRASPSYGRKESSSRSA</sequence>